<sequence length="88" mass="9512">MSTTMLSQMTQEGSIPSRLVQNLGPLPDAEFVVSNGPTERPGVPMTTATKARKQATTKKKKTTKQGARDGDKQNQAKKNKISKKAAIK</sequence>
<feature type="compositionally biased region" description="Basic residues" evidence="1">
    <location>
        <begin position="50"/>
        <end position="63"/>
    </location>
</feature>
<evidence type="ECO:0000313" key="3">
    <source>
        <dbReference type="Proteomes" id="UP000823388"/>
    </source>
</evidence>
<reference evidence="2" key="1">
    <citation type="submission" date="2020-05" db="EMBL/GenBank/DDBJ databases">
        <title>WGS assembly of Panicum virgatum.</title>
        <authorList>
            <person name="Lovell J.T."/>
            <person name="Jenkins J."/>
            <person name="Shu S."/>
            <person name="Juenger T.E."/>
            <person name="Schmutz J."/>
        </authorList>
    </citation>
    <scope>NUCLEOTIDE SEQUENCE</scope>
    <source>
        <strain evidence="2">AP13</strain>
    </source>
</reference>
<evidence type="ECO:0000313" key="2">
    <source>
        <dbReference type="EMBL" id="KAG2605785.1"/>
    </source>
</evidence>
<accession>A0A8T0T962</accession>
<gene>
    <name evidence="2" type="ORF">PVAP13_4NG218920</name>
</gene>
<dbReference type="AlphaFoldDB" id="A0A8T0T962"/>
<keyword evidence="3" id="KW-1185">Reference proteome</keyword>
<proteinExistence type="predicted"/>
<comment type="caution">
    <text evidence="2">The sequence shown here is derived from an EMBL/GenBank/DDBJ whole genome shotgun (WGS) entry which is preliminary data.</text>
</comment>
<evidence type="ECO:0000256" key="1">
    <source>
        <dbReference type="SAM" id="MobiDB-lite"/>
    </source>
</evidence>
<dbReference type="Proteomes" id="UP000823388">
    <property type="component" value="Chromosome 4N"/>
</dbReference>
<protein>
    <submittedName>
        <fullName evidence="2">Uncharacterized protein</fullName>
    </submittedName>
</protein>
<feature type="compositionally biased region" description="Basic residues" evidence="1">
    <location>
        <begin position="75"/>
        <end position="88"/>
    </location>
</feature>
<feature type="compositionally biased region" description="Polar residues" evidence="1">
    <location>
        <begin position="1"/>
        <end position="14"/>
    </location>
</feature>
<organism evidence="2 3">
    <name type="scientific">Panicum virgatum</name>
    <name type="common">Blackwell switchgrass</name>
    <dbReference type="NCBI Taxonomy" id="38727"/>
    <lineage>
        <taxon>Eukaryota</taxon>
        <taxon>Viridiplantae</taxon>
        <taxon>Streptophyta</taxon>
        <taxon>Embryophyta</taxon>
        <taxon>Tracheophyta</taxon>
        <taxon>Spermatophyta</taxon>
        <taxon>Magnoliopsida</taxon>
        <taxon>Liliopsida</taxon>
        <taxon>Poales</taxon>
        <taxon>Poaceae</taxon>
        <taxon>PACMAD clade</taxon>
        <taxon>Panicoideae</taxon>
        <taxon>Panicodae</taxon>
        <taxon>Paniceae</taxon>
        <taxon>Panicinae</taxon>
        <taxon>Panicum</taxon>
        <taxon>Panicum sect. Hiantes</taxon>
    </lineage>
</organism>
<dbReference type="EMBL" id="CM029044">
    <property type="protein sequence ID" value="KAG2605785.1"/>
    <property type="molecule type" value="Genomic_DNA"/>
</dbReference>
<name>A0A8T0T962_PANVG</name>
<feature type="region of interest" description="Disordered" evidence="1">
    <location>
        <begin position="1"/>
        <end position="88"/>
    </location>
</feature>